<reference evidence="2" key="1">
    <citation type="journal article" date="2014" name="Front. Microbiol.">
        <title>High frequency of phylogenetically diverse reductive dehalogenase-homologous genes in deep subseafloor sedimentary metagenomes.</title>
        <authorList>
            <person name="Kawai M."/>
            <person name="Futagami T."/>
            <person name="Toyoda A."/>
            <person name="Takaki Y."/>
            <person name="Nishi S."/>
            <person name="Hori S."/>
            <person name="Arai W."/>
            <person name="Tsubouchi T."/>
            <person name="Morono Y."/>
            <person name="Uchiyama I."/>
            <person name="Ito T."/>
            <person name="Fujiyama A."/>
            <person name="Inagaki F."/>
            <person name="Takami H."/>
        </authorList>
    </citation>
    <scope>NUCLEOTIDE SEQUENCE</scope>
    <source>
        <strain evidence="2">Expedition CK06-06</strain>
    </source>
</reference>
<proteinExistence type="predicted"/>
<accession>X0V5H1</accession>
<dbReference type="GO" id="GO:0120147">
    <property type="term" value="F:formylglycine-generating oxidase activity"/>
    <property type="evidence" value="ECO:0007669"/>
    <property type="project" value="TreeGrafter"/>
</dbReference>
<dbReference type="EMBL" id="BARS01024990">
    <property type="protein sequence ID" value="GAG13345.1"/>
    <property type="molecule type" value="Genomic_DNA"/>
</dbReference>
<dbReference type="SUPFAM" id="SSF56436">
    <property type="entry name" value="C-type lectin-like"/>
    <property type="match status" value="1"/>
</dbReference>
<dbReference type="PANTHER" id="PTHR23150:SF19">
    <property type="entry name" value="FORMYLGLYCINE-GENERATING ENZYME"/>
    <property type="match status" value="1"/>
</dbReference>
<dbReference type="InterPro" id="IPR051043">
    <property type="entry name" value="Sulfatase_Mod_Factor_Kinase"/>
</dbReference>
<feature type="non-terminal residue" evidence="2">
    <location>
        <position position="1"/>
    </location>
</feature>
<sequence>CTAPKTSESCNWGKSGMDDHPVNCVDWHQAKAFSEWAGGRLPTEAEWEYAARSGGKDRKYPWGNEKTTCERVVMNKGGKGCGRNSTWPVCSKPKGNTEQGLCDMGGNVSEWVQDWYHRNYKDAPTDGSAWESPTGKYRVTRGGGWPNAAKYVRTDYRPIVVRLGRQRLSIGFRTVEVNTPARTAMRAMKEKLPLIEAAEQAGDKARQAGNSEAALSHYAAAIRDAPIITELGFRLREKVLKYALTLKPKPSIPREAEHRVSRGYAFL</sequence>
<evidence type="ECO:0000313" key="2">
    <source>
        <dbReference type="EMBL" id="GAG13345.1"/>
    </source>
</evidence>
<name>X0V5H1_9ZZZZ</name>
<dbReference type="Gene3D" id="3.90.1580.10">
    <property type="entry name" value="paralog of FGE (formylglycine-generating enzyme)"/>
    <property type="match status" value="1"/>
</dbReference>
<protein>
    <recommendedName>
        <fullName evidence="1">Sulfatase-modifying factor enzyme-like domain-containing protein</fullName>
    </recommendedName>
</protein>
<comment type="caution">
    <text evidence="2">The sequence shown here is derived from an EMBL/GenBank/DDBJ whole genome shotgun (WGS) entry which is preliminary data.</text>
</comment>
<dbReference type="Pfam" id="PF03781">
    <property type="entry name" value="FGE-sulfatase"/>
    <property type="match status" value="1"/>
</dbReference>
<dbReference type="InterPro" id="IPR016187">
    <property type="entry name" value="CTDL_fold"/>
</dbReference>
<gene>
    <name evidence="2" type="ORF">S01H1_39574</name>
</gene>
<dbReference type="InterPro" id="IPR042095">
    <property type="entry name" value="SUMF_sf"/>
</dbReference>
<evidence type="ECO:0000259" key="1">
    <source>
        <dbReference type="Pfam" id="PF03781"/>
    </source>
</evidence>
<organism evidence="2">
    <name type="scientific">marine sediment metagenome</name>
    <dbReference type="NCBI Taxonomy" id="412755"/>
    <lineage>
        <taxon>unclassified sequences</taxon>
        <taxon>metagenomes</taxon>
        <taxon>ecological metagenomes</taxon>
    </lineage>
</organism>
<dbReference type="AlphaFoldDB" id="X0V5H1"/>
<feature type="non-terminal residue" evidence="2">
    <location>
        <position position="267"/>
    </location>
</feature>
<feature type="domain" description="Sulfatase-modifying factor enzyme-like" evidence="1">
    <location>
        <begin position="9"/>
        <end position="175"/>
    </location>
</feature>
<dbReference type="InterPro" id="IPR005532">
    <property type="entry name" value="SUMF_dom"/>
</dbReference>
<dbReference type="PANTHER" id="PTHR23150">
    <property type="entry name" value="SULFATASE MODIFYING FACTOR 1, 2"/>
    <property type="match status" value="1"/>
</dbReference>